<evidence type="ECO:0000313" key="7">
    <source>
        <dbReference type="EMBL" id="ESL07727.1"/>
    </source>
</evidence>
<dbReference type="EMBL" id="AUPL01004580">
    <property type="protein sequence ID" value="ESL07727.1"/>
    <property type="molecule type" value="Genomic_DNA"/>
</dbReference>
<comment type="caution">
    <text evidence="7">The sequence shown here is derived from an EMBL/GenBank/DDBJ whole genome shotgun (WGS) entry which is preliminary data.</text>
</comment>
<accession>A0A061J358</accession>
<sequence length="497" mass="52410">MSQLAPVLEGSRAAAEVEVKEEEENLVAAAVQGERKKHCAEEVDEDTKSDVNGSTWRLQQQQYGWQDTWALVAFLLVVGVSAAWGMTFALTGELTGSLQQLVEQLGADVPGCVTTVHVFVGLAMGVSSAGICTVVALLLLELAPSAAIVLSVLLFSAVLLLLSVVAFDQAIVPAGATLAVVGLLQVCWLCAVRSRIAFSAQLLAAASVVTQQFPALFLISALLTIAFFGYLLWSLLVLHAAAKRMLCGGFAWMDGGLSATSILSIAWVANLLSGVSRVTTAGVVGTWCFASSEKLPHAPAWASFQRATTTSFGSVCLGALLSTVVSLLGWVCRLSFNTGSEFIGCCLACVLSLLGSFVAYCNSYVYVQVALYGCGSAASARRTWRLWQNCACSAAFNDALVSTTLRVLEVGLAGVVAAALACFVRSVAVGFIVFVMILIFLTSAFRVVSEAVRTLFVCFAEVPDRLAAAFPDLHAALVASDDNFAPIHAYQHRAVPV</sequence>
<feature type="transmembrane region" description="Helical" evidence="6">
    <location>
        <begin position="250"/>
        <end position="269"/>
    </location>
</feature>
<comment type="function">
    <text evidence="6">Choline transporter.</text>
</comment>
<keyword evidence="4 6" id="KW-1133">Transmembrane helix</keyword>
<feature type="transmembrane region" description="Helical" evidence="6">
    <location>
        <begin position="69"/>
        <end position="91"/>
    </location>
</feature>
<evidence type="ECO:0000313" key="8">
    <source>
        <dbReference type="Proteomes" id="UP000031737"/>
    </source>
</evidence>
<evidence type="ECO:0000256" key="5">
    <source>
        <dbReference type="ARBA" id="ARBA00023136"/>
    </source>
</evidence>
<comment type="similarity">
    <text evidence="2 6">Belongs to the CTL (choline transporter-like) family.</text>
</comment>
<protein>
    <recommendedName>
        <fullName evidence="6">Choline transporter-like protein</fullName>
    </recommendedName>
</protein>
<dbReference type="OrthoDB" id="44736at2759"/>
<evidence type="ECO:0000256" key="1">
    <source>
        <dbReference type="ARBA" id="ARBA00004141"/>
    </source>
</evidence>
<comment type="subcellular location">
    <subcellularLocation>
        <location evidence="6">Cell membrane</location>
        <topology evidence="6">Multi-pass membrane protein</topology>
    </subcellularLocation>
    <subcellularLocation>
        <location evidence="1">Membrane</location>
        <topology evidence="1">Multi-pass membrane protein</topology>
    </subcellularLocation>
</comment>
<keyword evidence="8" id="KW-1185">Reference proteome</keyword>
<organism evidence="7 8">
    <name type="scientific">Trypanosoma rangeli SC58</name>
    <dbReference type="NCBI Taxonomy" id="429131"/>
    <lineage>
        <taxon>Eukaryota</taxon>
        <taxon>Discoba</taxon>
        <taxon>Euglenozoa</taxon>
        <taxon>Kinetoplastea</taxon>
        <taxon>Metakinetoplastina</taxon>
        <taxon>Trypanosomatida</taxon>
        <taxon>Trypanosomatidae</taxon>
        <taxon>Trypanosoma</taxon>
        <taxon>Herpetosoma</taxon>
    </lineage>
</organism>
<reference evidence="7 8" key="1">
    <citation type="submission" date="2013-07" db="EMBL/GenBank/DDBJ databases">
        <authorList>
            <person name="Stoco P.H."/>
            <person name="Wagner G."/>
            <person name="Gerber A."/>
            <person name="Zaha A."/>
            <person name="Thompson C."/>
            <person name="Bartholomeu D.C."/>
            <person name="Luckemeyer D.D."/>
            <person name="Bahia D."/>
            <person name="Loreto E."/>
            <person name="Prestes E.B."/>
            <person name="Lima F.M."/>
            <person name="Rodrigues-Luiz G."/>
            <person name="Vallejo G.A."/>
            <person name="Filho J.F."/>
            <person name="Monteiro K.M."/>
            <person name="Tyler K.M."/>
            <person name="de Almeida L.G."/>
            <person name="Ortiz M.F."/>
            <person name="Siervo M.A."/>
            <person name="de Moraes M.H."/>
            <person name="Cunha O.L."/>
            <person name="Mendonca-Neto R."/>
            <person name="Silva R."/>
            <person name="Teixeira S.M."/>
            <person name="Murta S.M."/>
            <person name="Sincero T.C."/>
            <person name="Mendes T.A."/>
            <person name="Urmenyi T.P."/>
            <person name="Silva V.G."/>
            <person name="da Rocha W.D."/>
            <person name="Andersson B."/>
            <person name="Romanha A.J."/>
            <person name="Steindel M."/>
            <person name="de Vasconcelos A.T."/>
            <person name="Grisard E.C."/>
        </authorList>
    </citation>
    <scope>NUCLEOTIDE SEQUENCE [LARGE SCALE GENOMIC DNA]</scope>
    <source>
        <strain evidence="7 8">SC58</strain>
    </source>
</reference>
<gene>
    <name evidence="7" type="ORF">TRSC58_04580</name>
</gene>
<dbReference type="GO" id="GO:0022857">
    <property type="term" value="F:transmembrane transporter activity"/>
    <property type="evidence" value="ECO:0007669"/>
    <property type="project" value="UniProtKB-UniRule"/>
</dbReference>
<feature type="transmembrane region" description="Helical" evidence="6">
    <location>
        <begin position="311"/>
        <end position="330"/>
    </location>
</feature>
<keyword evidence="3 6" id="KW-0812">Transmembrane</keyword>
<evidence type="ECO:0000256" key="6">
    <source>
        <dbReference type="RuleBase" id="RU368066"/>
    </source>
</evidence>
<evidence type="ECO:0000256" key="2">
    <source>
        <dbReference type="ARBA" id="ARBA00007168"/>
    </source>
</evidence>
<dbReference type="PANTHER" id="PTHR12385">
    <property type="entry name" value="CHOLINE TRANSPORTER-LIKE (SLC FAMILY 44)"/>
    <property type="match status" value="1"/>
</dbReference>
<dbReference type="PANTHER" id="PTHR12385:SF4">
    <property type="entry name" value="PROTEIN PNS1"/>
    <property type="match status" value="1"/>
</dbReference>
<evidence type="ECO:0000256" key="4">
    <source>
        <dbReference type="ARBA" id="ARBA00022989"/>
    </source>
</evidence>
<dbReference type="GO" id="GO:0005886">
    <property type="term" value="C:plasma membrane"/>
    <property type="evidence" value="ECO:0007669"/>
    <property type="project" value="UniProtKB-SubCell"/>
</dbReference>
<feature type="transmembrane region" description="Helical" evidence="6">
    <location>
        <begin position="112"/>
        <end position="140"/>
    </location>
</feature>
<keyword evidence="5 6" id="KW-0472">Membrane</keyword>
<evidence type="ECO:0000256" key="3">
    <source>
        <dbReference type="ARBA" id="ARBA00022692"/>
    </source>
</evidence>
<feature type="transmembrane region" description="Helical" evidence="6">
    <location>
        <begin position="342"/>
        <end position="360"/>
    </location>
</feature>
<dbReference type="Proteomes" id="UP000031737">
    <property type="component" value="Unassembled WGS sequence"/>
</dbReference>
<dbReference type="InterPro" id="IPR007603">
    <property type="entry name" value="Choline_transptr-like"/>
</dbReference>
<feature type="transmembrane region" description="Helical" evidence="6">
    <location>
        <begin position="412"/>
        <end position="441"/>
    </location>
</feature>
<proteinExistence type="inferred from homology"/>
<name>A0A061J358_TRYRA</name>
<feature type="transmembrane region" description="Helical" evidence="6">
    <location>
        <begin position="216"/>
        <end position="238"/>
    </location>
</feature>
<feature type="transmembrane region" description="Helical" evidence="6">
    <location>
        <begin position="146"/>
        <end position="167"/>
    </location>
</feature>
<dbReference type="VEuPathDB" id="TriTrypDB:TRSC58_04580"/>
<feature type="transmembrane region" description="Helical" evidence="6">
    <location>
        <begin position="174"/>
        <end position="196"/>
    </location>
</feature>
<dbReference type="Pfam" id="PF04515">
    <property type="entry name" value="Choline_transpo"/>
    <property type="match status" value="1"/>
</dbReference>
<dbReference type="AlphaFoldDB" id="A0A061J358"/>